<evidence type="ECO:0000256" key="1">
    <source>
        <dbReference type="ARBA" id="ARBA00004123"/>
    </source>
</evidence>
<evidence type="ECO:0000256" key="2">
    <source>
        <dbReference type="ARBA" id="ARBA00010386"/>
    </source>
</evidence>
<keyword evidence="4" id="KW-0805">Transcription regulation</keyword>
<feature type="region of interest" description="Disordered" evidence="8">
    <location>
        <begin position="1"/>
        <end position="185"/>
    </location>
</feature>
<dbReference type="OrthoDB" id="330772at2759"/>
<keyword evidence="3" id="KW-0507">mRNA processing</keyword>
<dbReference type="GO" id="GO:0003729">
    <property type="term" value="F:mRNA binding"/>
    <property type="evidence" value="ECO:0007669"/>
    <property type="project" value="EnsemblPlants"/>
</dbReference>
<dbReference type="PANTHER" id="PTHR12707">
    <property type="entry name" value="PINN"/>
    <property type="match status" value="1"/>
</dbReference>
<feature type="compositionally biased region" description="Basic and acidic residues" evidence="8">
    <location>
        <begin position="373"/>
        <end position="387"/>
    </location>
</feature>
<dbReference type="InterPro" id="IPR039853">
    <property type="entry name" value="Pinin"/>
</dbReference>
<evidence type="ECO:0000256" key="7">
    <source>
        <dbReference type="ARBA" id="ARBA00023242"/>
    </source>
</evidence>
<feature type="region of interest" description="Disordered" evidence="8">
    <location>
        <begin position="205"/>
        <end position="240"/>
    </location>
</feature>
<feature type="domain" description="Pinin/SDK/MemA protein" evidence="9">
    <location>
        <begin position="185"/>
        <end position="312"/>
    </location>
</feature>
<feature type="non-terminal residue" evidence="10">
    <location>
        <position position="1"/>
    </location>
</feature>
<comment type="caution">
    <text evidence="10">The sequence shown here is derived from an EMBL/GenBank/DDBJ whole genome shotgun (WGS) entry which is preliminary data.</text>
</comment>
<evidence type="ECO:0000256" key="6">
    <source>
        <dbReference type="ARBA" id="ARBA00023187"/>
    </source>
</evidence>
<gene>
    <name evidence="10" type="ORF">EJB05_04996</name>
</gene>
<evidence type="ECO:0000313" key="10">
    <source>
        <dbReference type="EMBL" id="TVU45507.1"/>
    </source>
</evidence>
<proteinExistence type="inferred from homology"/>
<dbReference type="InterPro" id="IPR006786">
    <property type="entry name" value="Pinin_SDK_MemA"/>
</dbReference>
<evidence type="ECO:0000256" key="4">
    <source>
        <dbReference type="ARBA" id="ARBA00023015"/>
    </source>
</evidence>
<organism evidence="10 11">
    <name type="scientific">Eragrostis curvula</name>
    <name type="common">weeping love grass</name>
    <dbReference type="NCBI Taxonomy" id="38414"/>
    <lineage>
        <taxon>Eukaryota</taxon>
        <taxon>Viridiplantae</taxon>
        <taxon>Streptophyta</taxon>
        <taxon>Embryophyta</taxon>
        <taxon>Tracheophyta</taxon>
        <taxon>Spermatophyta</taxon>
        <taxon>Magnoliopsida</taxon>
        <taxon>Liliopsida</taxon>
        <taxon>Poales</taxon>
        <taxon>Poaceae</taxon>
        <taxon>PACMAD clade</taxon>
        <taxon>Chloridoideae</taxon>
        <taxon>Eragrostideae</taxon>
        <taxon>Eragrostidinae</taxon>
        <taxon>Eragrostis</taxon>
    </lineage>
</organism>
<feature type="compositionally biased region" description="Low complexity" evidence="8">
    <location>
        <begin position="83"/>
        <end position="93"/>
    </location>
</feature>
<evidence type="ECO:0000256" key="3">
    <source>
        <dbReference type="ARBA" id="ARBA00022664"/>
    </source>
</evidence>
<feature type="compositionally biased region" description="Basic and acidic residues" evidence="8">
    <location>
        <begin position="171"/>
        <end position="180"/>
    </location>
</feature>
<keyword evidence="5" id="KW-0804">Transcription</keyword>
<comment type="subcellular location">
    <subcellularLocation>
        <location evidence="1">Nucleus</location>
    </subcellularLocation>
</comment>
<dbReference type="GO" id="GO:0071013">
    <property type="term" value="C:catalytic step 2 spliceosome"/>
    <property type="evidence" value="ECO:0007669"/>
    <property type="project" value="TreeGrafter"/>
</dbReference>
<keyword evidence="7" id="KW-0539">Nucleus</keyword>
<keyword evidence="11" id="KW-1185">Reference proteome</keyword>
<evidence type="ECO:0000313" key="11">
    <source>
        <dbReference type="Proteomes" id="UP000324897"/>
    </source>
</evidence>
<dbReference type="GO" id="GO:0008380">
    <property type="term" value="P:RNA splicing"/>
    <property type="evidence" value="ECO:0007669"/>
    <property type="project" value="UniProtKB-KW"/>
</dbReference>
<dbReference type="AlphaFoldDB" id="A0A5J9WC79"/>
<feature type="compositionally biased region" description="Basic and acidic residues" evidence="8">
    <location>
        <begin position="139"/>
        <end position="163"/>
    </location>
</feature>
<dbReference type="GO" id="GO:0006397">
    <property type="term" value="P:mRNA processing"/>
    <property type="evidence" value="ECO:0007669"/>
    <property type="project" value="UniProtKB-KW"/>
</dbReference>
<feature type="compositionally biased region" description="Pro residues" evidence="8">
    <location>
        <begin position="10"/>
        <end position="30"/>
    </location>
</feature>
<feature type="compositionally biased region" description="Basic and acidic residues" evidence="8">
    <location>
        <begin position="40"/>
        <end position="68"/>
    </location>
</feature>
<evidence type="ECO:0000259" key="9">
    <source>
        <dbReference type="Pfam" id="PF04696"/>
    </source>
</evidence>
<evidence type="ECO:0000256" key="5">
    <source>
        <dbReference type="ARBA" id="ARBA00023163"/>
    </source>
</evidence>
<dbReference type="Proteomes" id="UP000324897">
    <property type="component" value="Chromosome 5"/>
</dbReference>
<feature type="compositionally biased region" description="Acidic residues" evidence="8">
    <location>
        <begin position="389"/>
        <end position="408"/>
    </location>
</feature>
<feature type="region of interest" description="Disordered" evidence="8">
    <location>
        <begin position="373"/>
        <end position="441"/>
    </location>
</feature>
<comment type="similarity">
    <text evidence="2">Belongs to the pinin family.</text>
</comment>
<dbReference type="EMBL" id="RWGY01000004">
    <property type="protein sequence ID" value="TVU45507.1"/>
    <property type="molecule type" value="Genomic_DNA"/>
</dbReference>
<evidence type="ECO:0000256" key="8">
    <source>
        <dbReference type="SAM" id="MobiDB-lite"/>
    </source>
</evidence>
<name>A0A5J9WC79_9POAL</name>
<protein>
    <recommendedName>
        <fullName evidence="9">Pinin/SDK/MemA protein domain-containing protein</fullName>
    </recommendedName>
</protein>
<dbReference type="Gramene" id="TVU45507">
    <property type="protein sequence ID" value="TVU45507"/>
    <property type="gene ID" value="EJB05_04996"/>
</dbReference>
<dbReference type="Pfam" id="PF04696">
    <property type="entry name" value="Pinin_SDK_memA"/>
    <property type="match status" value="1"/>
</dbReference>
<reference evidence="10 11" key="1">
    <citation type="journal article" date="2019" name="Sci. Rep.">
        <title>A high-quality genome of Eragrostis curvula grass provides insights into Poaceae evolution and supports new strategies to enhance forage quality.</title>
        <authorList>
            <person name="Carballo J."/>
            <person name="Santos B.A.C.M."/>
            <person name="Zappacosta D."/>
            <person name="Garbus I."/>
            <person name="Selva J.P."/>
            <person name="Gallo C.A."/>
            <person name="Diaz A."/>
            <person name="Albertini E."/>
            <person name="Caccamo M."/>
            <person name="Echenique V."/>
        </authorList>
    </citation>
    <scope>NUCLEOTIDE SEQUENCE [LARGE SCALE GENOMIC DNA]</scope>
    <source>
        <strain evidence="11">cv. Victoria</strain>
        <tissue evidence="10">Leaf</tissue>
    </source>
</reference>
<feature type="compositionally biased region" description="Basic and acidic residues" evidence="8">
    <location>
        <begin position="114"/>
        <end position="131"/>
    </location>
</feature>
<keyword evidence="6" id="KW-0508">mRNA splicing</keyword>
<accession>A0A5J9WC79</accession>
<dbReference type="PANTHER" id="PTHR12707:SF0">
    <property type="entry name" value="PININ"/>
    <property type="match status" value="1"/>
</dbReference>
<sequence>SASRIGQPNPEHPPTALPHPAQPNPNPPRSPTAMAAATEKTAEDIRRELQELQRQHREITERLRDPRGLRRGPGPGPGPGGPRPLRGFARPAAESGDQPPQKKRLLSAVVKVDGAADKEEGAQDAETDGHAGDSGAAEGGDRRGASNGGFRRDGGPRMPRRVDYNSLPEPAPRELPKSEDQTLVMRNRRMLGQLLVGTLEKFQQENKKLSNSEAFLRRSETQRKAEQKVREESERLRQKEREQIAEKRKRDMMLRARVAAKAEEKRLELLYIQWTEHHKKLSNFLRTKAEPPIYYMPAKPLIDDPAIVEQNKEKAFEEWKSMRRDELTQFQKQVEEQYLSNVERQLERIQNARNARRGNVPANMQEMDKDLDTHRAEHGPKTRRIPEEGGNDDDEDAEDMAAEDELMDEVLGVNDGINEDPTKPVEAAVTDGGEPASEEAQ</sequence>